<evidence type="ECO:0000313" key="2">
    <source>
        <dbReference type="EMBL" id="TRY72199.1"/>
    </source>
</evidence>
<evidence type="ECO:0000259" key="1">
    <source>
        <dbReference type="Pfam" id="PF26080"/>
    </source>
</evidence>
<comment type="caution">
    <text evidence="2">The sequence shown here is derived from an EMBL/GenBank/DDBJ whole genome shotgun (WGS) entry which is preliminary data.</text>
</comment>
<dbReference type="STRING" id="6832.A0A553P3E7"/>
<evidence type="ECO:0000313" key="3">
    <source>
        <dbReference type="Proteomes" id="UP000318571"/>
    </source>
</evidence>
<dbReference type="OMA" id="CIRREMG"/>
<dbReference type="AlphaFoldDB" id="A0A553P3E7"/>
<proteinExistence type="predicted"/>
<feature type="domain" description="CUB" evidence="1">
    <location>
        <begin position="162"/>
        <end position="297"/>
    </location>
</feature>
<sequence>MTKMECENSDGGQMDGQCAAGFGHCCMMVKNTPTALVTRNTTYLQNAEAVGRQSVPTGYTFTFNRIANDLCQIRLDFDVFVSASPPVTGDCATSMDTLIIRSPTGRNPPVTCGTLSGQHMYFETGDTGSAGEVMIKFGASMPAKTFRIKTTYYECDNLNKAPTDCVQYLTGLNGAFQSYNFQGGQLINNQNYVTCIRREMGHCSIQYAENASTTSPAFNLPPESTTAQISMCEVGLHFGSTLSGTGTNCGGVLNSVEAATEPGVVIGTLAPFQVTTLSGDVLKGTNALAGYSIRYTQIPC</sequence>
<dbReference type="InterPro" id="IPR058698">
    <property type="entry name" value="CUB_metazoa"/>
</dbReference>
<name>A0A553P3E7_TIGCA</name>
<protein>
    <recommendedName>
        <fullName evidence="1">CUB domain-containing protein</fullName>
    </recommendedName>
</protein>
<organism evidence="2 3">
    <name type="scientific">Tigriopus californicus</name>
    <name type="common">Marine copepod</name>
    <dbReference type="NCBI Taxonomy" id="6832"/>
    <lineage>
        <taxon>Eukaryota</taxon>
        <taxon>Metazoa</taxon>
        <taxon>Ecdysozoa</taxon>
        <taxon>Arthropoda</taxon>
        <taxon>Crustacea</taxon>
        <taxon>Multicrustacea</taxon>
        <taxon>Hexanauplia</taxon>
        <taxon>Copepoda</taxon>
        <taxon>Harpacticoida</taxon>
        <taxon>Harpacticidae</taxon>
        <taxon>Tigriopus</taxon>
    </lineage>
</organism>
<dbReference type="PANTHER" id="PTHR33236">
    <property type="entry name" value="INTRAFLAGELLAR TRANSPORT PROTEIN 122 FAMILY PROTEIN-RELATED"/>
    <property type="match status" value="1"/>
</dbReference>
<reference evidence="2 3" key="1">
    <citation type="journal article" date="2018" name="Nat. Ecol. Evol.">
        <title>Genomic signatures of mitonuclear coevolution across populations of Tigriopus californicus.</title>
        <authorList>
            <person name="Barreto F.S."/>
            <person name="Watson E.T."/>
            <person name="Lima T.G."/>
            <person name="Willett C.S."/>
            <person name="Edmands S."/>
            <person name="Li W."/>
            <person name="Burton R.S."/>
        </authorList>
    </citation>
    <scope>NUCLEOTIDE SEQUENCE [LARGE SCALE GENOMIC DNA]</scope>
    <source>
        <strain evidence="2 3">San Diego</strain>
    </source>
</reference>
<keyword evidence="3" id="KW-1185">Reference proteome</keyword>
<dbReference type="EMBL" id="VCGU01000008">
    <property type="protein sequence ID" value="TRY72199.1"/>
    <property type="molecule type" value="Genomic_DNA"/>
</dbReference>
<dbReference type="Proteomes" id="UP000318571">
    <property type="component" value="Chromosome 7"/>
</dbReference>
<gene>
    <name evidence="2" type="ORF">TCAL_13539</name>
</gene>
<dbReference type="Pfam" id="PF26080">
    <property type="entry name" value="CUB_animal"/>
    <property type="match status" value="1"/>
</dbReference>
<dbReference type="PANTHER" id="PTHR33236:SF12">
    <property type="entry name" value="CUB DOMAIN-CONTAINING PROTEIN-RELATED"/>
    <property type="match status" value="1"/>
</dbReference>
<accession>A0A553P3E7</accession>